<evidence type="ECO:0000256" key="5">
    <source>
        <dbReference type="SAM" id="Phobius"/>
    </source>
</evidence>
<comment type="subcellular location">
    <subcellularLocation>
        <location evidence="1">Membrane</location>
        <topology evidence="1">Multi-pass membrane protein</topology>
    </subcellularLocation>
</comment>
<dbReference type="AlphaFoldDB" id="A0A4V5PTZ1"/>
<dbReference type="PANTHER" id="PTHR43424">
    <property type="entry name" value="LOCUS PUTATIVE PROTEIN 1-RELATED"/>
    <property type="match status" value="1"/>
</dbReference>
<feature type="transmembrane region" description="Helical" evidence="5">
    <location>
        <begin position="134"/>
        <end position="155"/>
    </location>
</feature>
<evidence type="ECO:0000256" key="2">
    <source>
        <dbReference type="ARBA" id="ARBA00022692"/>
    </source>
</evidence>
<feature type="transmembrane region" description="Helical" evidence="5">
    <location>
        <begin position="436"/>
        <end position="456"/>
    </location>
</feature>
<name>A0A4V5PTZ1_9SPHN</name>
<feature type="transmembrane region" description="Helical" evidence="5">
    <location>
        <begin position="195"/>
        <end position="215"/>
    </location>
</feature>
<evidence type="ECO:0000313" key="7">
    <source>
        <dbReference type="Proteomes" id="UP000309138"/>
    </source>
</evidence>
<feature type="transmembrane region" description="Helical" evidence="5">
    <location>
        <begin position="412"/>
        <end position="430"/>
    </location>
</feature>
<evidence type="ECO:0000256" key="1">
    <source>
        <dbReference type="ARBA" id="ARBA00004141"/>
    </source>
</evidence>
<evidence type="ECO:0000313" key="6">
    <source>
        <dbReference type="EMBL" id="TKD51888.1"/>
    </source>
</evidence>
<feature type="transmembrane region" description="Helical" evidence="5">
    <location>
        <begin position="92"/>
        <end position="114"/>
    </location>
</feature>
<proteinExistence type="predicted"/>
<dbReference type="PANTHER" id="PTHR43424:SF1">
    <property type="entry name" value="LOCUS PUTATIVE PROTEIN 1-RELATED"/>
    <property type="match status" value="1"/>
</dbReference>
<keyword evidence="3 5" id="KW-1133">Transmembrane helix</keyword>
<dbReference type="InterPro" id="IPR052556">
    <property type="entry name" value="PolySynth_Transporter"/>
</dbReference>
<reference evidence="6 7" key="1">
    <citation type="submission" date="2019-04" db="EMBL/GenBank/DDBJ databases">
        <authorList>
            <person name="Yang Y."/>
            <person name="Wei D."/>
        </authorList>
    </citation>
    <scope>NUCLEOTIDE SEQUENCE [LARGE SCALE GENOMIC DNA]</scope>
    <source>
        <strain evidence="6 7">L-1-4w-11</strain>
    </source>
</reference>
<dbReference type="EMBL" id="SWKR01000002">
    <property type="protein sequence ID" value="TKD51888.1"/>
    <property type="molecule type" value="Genomic_DNA"/>
</dbReference>
<protein>
    <submittedName>
        <fullName evidence="6">Flippase</fullName>
    </submittedName>
</protein>
<accession>A0A4V5PTZ1</accession>
<feature type="transmembrane region" description="Helical" evidence="5">
    <location>
        <begin position="68"/>
        <end position="86"/>
    </location>
</feature>
<dbReference type="InterPro" id="IPR002797">
    <property type="entry name" value="Polysacc_synth"/>
</dbReference>
<feature type="transmembrane region" description="Helical" evidence="5">
    <location>
        <begin position="221"/>
        <end position="241"/>
    </location>
</feature>
<feature type="transmembrane region" description="Helical" evidence="5">
    <location>
        <begin position="161"/>
        <end position="183"/>
    </location>
</feature>
<keyword evidence="2 5" id="KW-0812">Transmembrane</keyword>
<dbReference type="CDD" id="cd13128">
    <property type="entry name" value="MATE_Wzx_like"/>
    <property type="match status" value="1"/>
</dbReference>
<evidence type="ECO:0000256" key="3">
    <source>
        <dbReference type="ARBA" id="ARBA00022989"/>
    </source>
</evidence>
<dbReference type="OrthoDB" id="5240734at2"/>
<gene>
    <name evidence="6" type="ORF">FBR43_14900</name>
</gene>
<comment type="caution">
    <text evidence="6">The sequence shown here is derived from an EMBL/GenBank/DDBJ whole genome shotgun (WGS) entry which is preliminary data.</text>
</comment>
<dbReference type="Pfam" id="PF01943">
    <property type="entry name" value="Polysacc_synt"/>
    <property type="match status" value="1"/>
</dbReference>
<feature type="transmembrane region" description="Helical" evidence="5">
    <location>
        <begin position="345"/>
        <end position="366"/>
    </location>
</feature>
<dbReference type="Proteomes" id="UP000309138">
    <property type="component" value="Unassembled WGS sequence"/>
</dbReference>
<keyword evidence="7" id="KW-1185">Reference proteome</keyword>
<feature type="transmembrane region" description="Helical" evidence="5">
    <location>
        <begin position="372"/>
        <end position="391"/>
    </location>
</feature>
<keyword evidence="4 5" id="KW-0472">Membrane</keyword>
<evidence type="ECO:0000256" key="4">
    <source>
        <dbReference type="ARBA" id="ARBA00023136"/>
    </source>
</evidence>
<sequence length="472" mass="51098">MTRGLPKRAPLRYRRAEPVRAADAAADQPRSVRLFAVPRPLRAIVGRMAQGDARRLIANAGWLVGDKLMRLGVGMFVLVWIARYLGPADFGLLNYGQALVIIFTAFAVMGLADIAVRDIVRQPKREQEIVATALLMRLGGGLIAIMLALALVGVARPGDTRALIVVAILAAGLLPQAFDVIDYRFQAHFVVRPVVLLRNGVFLLFSAAKCAAILLGAPIEAFAALIVLEFAAVASGLLLYARRRGLSVHPRCASLAEARRLWHESWPLLLRTLAIAAYMRVDQLVIAAYRDDAAVGIYAAAIRLPELWYFLPTAVMTAAVPFFTRSYAQSAAVYERAILRVMRPLVWLSIVVALALSLFASPIVTLLYGERYAGAAAVLAVYAWAGVFGTLGQTTNAWLINAGLMRHGLYQALAGLVVSIALNLLLVPRMGVVGAAWSYLAAQAISNVGLNALMPATRPIFRGQLRTFGLRV</sequence>
<organism evidence="6 7">
    <name type="scientific">Sphingomonas baiyangensis</name>
    <dbReference type="NCBI Taxonomy" id="2572576"/>
    <lineage>
        <taxon>Bacteria</taxon>
        <taxon>Pseudomonadati</taxon>
        <taxon>Pseudomonadota</taxon>
        <taxon>Alphaproteobacteria</taxon>
        <taxon>Sphingomonadales</taxon>
        <taxon>Sphingomonadaceae</taxon>
        <taxon>Sphingomonas</taxon>
    </lineage>
</organism>
<dbReference type="GO" id="GO:0016020">
    <property type="term" value="C:membrane"/>
    <property type="evidence" value="ECO:0007669"/>
    <property type="project" value="UniProtKB-SubCell"/>
</dbReference>